<protein>
    <submittedName>
        <fullName evidence="3">Heparinase II/III family protein</fullName>
    </submittedName>
</protein>
<reference evidence="3" key="1">
    <citation type="submission" date="2022-10" db="EMBL/GenBank/DDBJ databases">
        <title>YIM 151497 complete genome.</title>
        <authorList>
            <person name="Chen X."/>
        </authorList>
    </citation>
    <scope>NUCLEOTIDE SEQUENCE</scope>
    <source>
        <strain evidence="3">YIM 151497</strain>
    </source>
</reference>
<evidence type="ECO:0000313" key="4">
    <source>
        <dbReference type="Proteomes" id="UP001163882"/>
    </source>
</evidence>
<gene>
    <name evidence="3" type="ORF">OF122_01085</name>
</gene>
<evidence type="ECO:0000256" key="1">
    <source>
        <dbReference type="ARBA" id="ARBA00004196"/>
    </source>
</evidence>
<dbReference type="Pfam" id="PF07940">
    <property type="entry name" value="Hepar_II_III_C"/>
    <property type="match status" value="1"/>
</dbReference>
<name>A0ABY6ISK4_9HYPH</name>
<dbReference type="Gene3D" id="1.50.10.100">
    <property type="entry name" value="Chondroitin AC/alginate lyase"/>
    <property type="match status" value="1"/>
</dbReference>
<dbReference type="EMBL" id="CP107716">
    <property type="protein sequence ID" value="UYQ72414.1"/>
    <property type="molecule type" value="Genomic_DNA"/>
</dbReference>
<organism evidence="3 4">
    <name type="scientific">Pelagibacterium flavum</name>
    <dbReference type="NCBI Taxonomy" id="2984530"/>
    <lineage>
        <taxon>Bacteria</taxon>
        <taxon>Pseudomonadati</taxon>
        <taxon>Pseudomonadota</taxon>
        <taxon>Alphaproteobacteria</taxon>
        <taxon>Hyphomicrobiales</taxon>
        <taxon>Devosiaceae</taxon>
        <taxon>Pelagibacterium</taxon>
    </lineage>
</organism>
<dbReference type="Proteomes" id="UP001163882">
    <property type="component" value="Chromosome"/>
</dbReference>
<dbReference type="RefSeq" id="WP_264226047.1">
    <property type="nucleotide sequence ID" value="NZ_CP107716.1"/>
</dbReference>
<accession>A0ABY6ISK4</accession>
<comment type="subcellular location">
    <subcellularLocation>
        <location evidence="1">Cell envelope</location>
    </subcellularLocation>
</comment>
<dbReference type="InterPro" id="IPR012480">
    <property type="entry name" value="Hepar_II_III_C"/>
</dbReference>
<feature type="domain" description="Heparinase II/III-like C-terminal" evidence="2">
    <location>
        <begin position="308"/>
        <end position="544"/>
    </location>
</feature>
<dbReference type="InterPro" id="IPR008929">
    <property type="entry name" value="Chondroitin_lyas"/>
</dbReference>
<evidence type="ECO:0000259" key="2">
    <source>
        <dbReference type="Pfam" id="PF07940"/>
    </source>
</evidence>
<sequence>MGVFEVLRFGLKRGGMGIADRCVTHPLFSWTWSGASEVRFVPRLAEFRPADAQTIVEMMEGQYLLSGRMVETGGASPFAIESDFDDWFADLHGFGWLRHISAVTDPGQRAFARTLVLDWIARFGEFDAEAWDLFITARRVLNWLKSLFLLFEGATPDQSRAILRSLSIQVQSLKVRAPLVYGPVTRLMVEIALAGAALSESEEPKDLAAHVDGLEALLETVLDDDGLVKNRNPFTQIQILSEIIPVNQALGQRHGHMSAAIGRRIETMHRALEKLVLGTREPVYANGCGQVPVELVLAITAQSGVRGSGSGLCGGYGILVDGPGKLIADSGAVPPLPFARDAHAGGLSFEYACGSTLVVGNCGPAPAGLSDSGSLFRHTSAHSAPTIDDMSSARIGGGSMAGNALRARGPEPLMTIDVAENTLELTTGAYRDRYGLDIVRRLTLMGGGQTLVGQDRFVAAGNRSRQQGAFTIRFHLAPGVALDRSNGEALLRLTHRNGEVWAFLWEGAEADIDDSVRHSAHFGLNRTRQIVLHGPARSDTDVAWVFTRQS</sequence>
<evidence type="ECO:0000313" key="3">
    <source>
        <dbReference type="EMBL" id="UYQ72414.1"/>
    </source>
</evidence>
<dbReference type="Gene3D" id="2.70.98.70">
    <property type="match status" value="1"/>
</dbReference>
<proteinExistence type="predicted"/>
<keyword evidence="4" id="KW-1185">Reference proteome</keyword>